<dbReference type="InterPro" id="IPR002698">
    <property type="entry name" value="FTHF_cligase"/>
</dbReference>
<feature type="binding site" evidence="4">
    <location>
        <begin position="144"/>
        <end position="152"/>
    </location>
    <ligand>
        <name>ATP</name>
        <dbReference type="ChEBI" id="CHEBI:30616"/>
    </ligand>
</feature>
<dbReference type="eggNOG" id="COG0212">
    <property type="taxonomic scope" value="Bacteria"/>
</dbReference>
<keyword evidence="5" id="KW-0479">Metal-binding</keyword>
<evidence type="ECO:0000256" key="3">
    <source>
        <dbReference type="ARBA" id="ARBA00022840"/>
    </source>
</evidence>
<keyword evidence="6" id="KW-0436">Ligase</keyword>
<comment type="similarity">
    <text evidence="1 5">Belongs to the 5-formyltetrahydrofolate cyclo-ligase family.</text>
</comment>
<comment type="catalytic activity">
    <reaction evidence="5">
        <text>(6S)-5-formyl-5,6,7,8-tetrahydrofolate + ATP = (6R)-5,10-methenyltetrahydrofolate + ADP + phosphate</text>
        <dbReference type="Rhea" id="RHEA:10488"/>
        <dbReference type="ChEBI" id="CHEBI:30616"/>
        <dbReference type="ChEBI" id="CHEBI:43474"/>
        <dbReference type="ChEBI" id="CHEBI:57455"/>
        <dbReference type="ChEBI" id="CHEBI:57457"/>
        <dbReference type="ChEBI" id="CHEBI:456216"/>
        <dbReference type="EC" id="6.3.3.2"/>
    </reaction>
</comment>
<dbReference type="GO" id="GO:0005524">
    <property type="term" value="F:ATP binding"/>
    <property type="evidence" value="ECO:0007669"/>
    <property type="project" value="UniProtKB-KW"/>
</dbReference>
<dbReference type="Proteomes" id="UP000000333">
    <property type="component" value="Chromosome"/>
</dbReference>
<dbReference type="GO" id="GO:0009396">
    <property type="term" value="P:folic acid-containing compound biosynthetic process"/>
    <property type="evidence" value="ECO:0007669"/>
    <property type="project" value="TreeGrafter"/>
</dbReference>
<dbReference type="PANTHER" id="PTHR23407:SF1">
    <property type="entry name" value="5-FORMYLTETRAHYDROFOLATE CYCLO-LIGASE"/>
    <property type="match status" value="1"/>
</dbReference>
<keyword evidence="7" id="KW-1185">Reference proteome</keyword>
<dbReference type="RefSeq" id="WP_013251708.1">
    <property type="nucleotide sequence ID" value="NC_014363.1"/>
</dbReference>
<dbReference type="EMBL" id="CP002106">
    <property type="protein sequence ID" value="ADK67956.1"/>
    <property type="molecule type" value="Genomic_DNA"/>
</dbReference>
<dbReference type="PIRSF" id="PIRSF006806">
    <property type="entry name" value="FTHF_cligase"/>
    <property type="match status" value="1"/>
</dbReference>
<gene>
    <name evidence="6" type="ordered locus">Olsu_0843</name>
</gene>
<dbReference type="KEGG" id="ols:Olsu_0843"/>
<protein>
    <recommendedName>
        <fullName evidence="5">5-formyltetrahydrofolate cyclo-ligase</fullName>
        <ecNumber evidence="5">6.3.3.2</ecNumber>
    </recommendedName>
</protein>
<evidence type="ECO:0000256" key="4">
    <source>
        <dbReference type="PIRSR" id="PIRSR006806-1"/>
    </source>
</evidence>
<dbReference type="PATRIC" id="fig|633147.7.peg.705"/>
<dbReference type="STRING" id="633147.Olsu_0843"/>
<evidence type="ECO:0000256" key="1">
    <source>
        <dbReference type="ARBA" id="ARBA00010638"/>
    </source>
</evidence>
<proteinExistence type="inferred from homology"/>
<accession>E1QZZ2</accession>
<dbReference type="AlphaFoldDB" id="E1QZZ2"/>
<reference evidence="6 7" key="1">
    <citation type="journal article" date="2010" name="Stand. Genomic Sci.">
        <title>Complete genome sequence of Olsenella uli type strain (VPI D76D-27C).</title>
        <authorList>
            <person name="Goker M."/>
            <person name="Held B."/>
            <person name="Lucas S."/>
            <person name="Nolan M."/>
            <person name="Yasawong M."/>
            <person name="Glavina Del Rio T."/>
            <person name="Tice H."/>
            <person name="Cheng J.F."/>
            <person name="Bruce D."/>
            <person name="Detter J.C."/>
            <person name="Tapia R."/>
            <person name="Han C."/>
            <person name="Goodwin L."/>
            <person name="Pitluck S."/>
            <person name="Liolios K."/>
            <person name="Ivanova N."/>
            <person name="Mavromatis K."/>
            <person name="Mikhailova N."/>
            <person name="Pati A."/>
            <person name="Chen A."/>
            <person name="Palaniappan K."/>
            <person name="Land M."/>
            <person name="Hauser L."/>
            <person name="Chang Y.J."/>
            <person name="Jeffries C.D."/>
            <person name="Rohde M."/>
            <person name="Sikorski J."/>
            <person name="Pukall R."/>
            <person name="Woyke T."/>
            <person name="Bristow J."/>
            <person name="Eisen J.A."/>
            <person name="Markowitz V."/>
            <person name="Hugenholtz P."/>
            <person name="Kyrpides N.C."/>
            <person name="Klenk H.P."/>
            <person name="Lapidus A."/>
        </authorList>
    </citation>
    <scope>NUCLEOTIDE SEQUENCE [LARGE SCALE GENOMIC DNA]</scope>
    <source>
        <strain evidence="7">ATCC 49627 / DSM 7084 / CIP 109912 / JCM 12494 / NCIMB 702895 / VPI D76D-27C</strain>
    </source>
</reference>
<dbReference type="PANTHER" id="PTHR23407">
    <property type="entry name" value="ATPASE INHIBITOR/5-FORMYLTETRAHYDROFOLATE CYCLO-LIGASE"/>
    <property type="match status" value="1"/>
</dbReference>
<dbReference type="GeneID" id="78512260"/>
<evidence type="ECO:0000256" key="2">
    <source>
        <dbReference type="ARBA" id="ARBA00022741"/>
    </source>
</evidence>
<feature type="binding site" evidence="4">
    <location>
        <position position="57"/>
    </location>
    <ligand>
        <name>substrate</name>
    </ligand>
</feature>
<name>E1QZZ2_OLSUV</name>
<dbReference type="SUPFAM" id="SSF100950">
    <property type="entry name" value="NagB/RpiA/CoA transferase-like"/>
    <property type="match status" value="1"/>
</dbReference>
<comment type="cofactor">
    <cofactor evidence="5">
        <name>Mg(2+)</name>
        <dbReference type="ChEBI" id="CHEBI:18420"/>
    </cofactor>
</comment>
<dbReference type="NCBIfam" id="TIGR02727">
    <property type="entry name" value="MTHFS_bact"/>
    <property type="match status" value="1"/>
</dbReference>
<organism evidence="6 7">
    <name type="scientific">Olsenella uli (strain ATCC 49627 / DSM 7084 / CCUG 31166 / CIP 109912 / JCM 12494 / LMG 11480 / NCIMB 702895 / VPI D76D-27C)</name>
    <name type="common">Lactobacillus uli</name>
    <dbReference type="NCBI Taxonomy" id="633147"/>
    <lineage>
        <taxon>Bacteria</taxon>
        <taxon>Bacillati</taxon>
        <taxon>Actinomycetota</taxon>
        <taxon>Coriobacteriia</taxon>
        <taxon>Coriobacteriales</taxon>
        <taxon>Atopobiaceae</taxon>
        <taxon>Olsenella</taxon>
    </lineage>
</organism>
<dbReference type="Pfam" id="PF01812">
    <property type="entry name" value="5-FTHF_cyc-lig"/>
    <property type="match status" value="1"/>
</dbReference>
<dbReference type="EC" id="6.3.3.2" evidence="5"/>
<dbReference type="HOGENOM" id="CLU_066245_2_2_11"/>
<keyword evidence="2 4" id="KW-0547">Nucleotide-binding</keyword>
<dbReference type="InterPro" id="IPR024185">
    <property type="entry name" value="FTHF_cligase-like_sf"/>
</dbReference>
<keyword evidence="3 4" id="KW-0067">ATP-binding</keyword>
<feature type="binding site" evidence="4">
    <location>
        <position position="62"/>
    </location>
    <ligand>
        <name>substrate</name>
    </ligand>
</feature>
<sequence>MASSCGEDASKNALRDAYLTLRASLTPRQRGRLEAQVVRHLTELEAYRSADLLLAYVAYRDEMDTRAMCERAWADGKSVALPRCEGGEQSLAFYVVDTLEGLAPGARGALEPVVDDGDVSLDPTALQTSVCLVPGLVFDAAGYRVGYGAGYYDNFLAGYVGTKVGVVHAMQVSGNPLPHDEHDVAVDVLVSDGAIWMCR</sequence>
<evidence type="ECO:0000313" key="6">
    <source>
        <dbReference type="EMBL" id="ADK67956.1"/>
    </source>
</evidence>
<feature type="binding site" evidence="4">
    <location>
        <begin position="11"/>
        <end position="15"/>
    </location>
    <ligand>
        <name>ATP</name>
        <dbReference type="ChEBI" id="CHEBI:30616"/>
    </ligand>
</feature>
<dbReference type="OrthoDB" id="3242798at2"/>
<dbReference type="GO" id="GO:0030272">
    <property type="term" value="F:5-formyltetrahydrofolate cyclo-ligase activity"/>
    <property type="evidence" value="ECO:0007669"/>
    <property type="project" value="UniProtKB-EC"/>
</dbReference>
<dbReference type="GO" id="GO:0035999">
    <property type="term" value="P:tetrahydrofolate interconversion"/>
    <property type="evidence" value="ECO:0007669"/>
    <property type="project" value="TreeGrafter"/>
</dbReference>
<dbReference type="GO" id="GO:0046872">
    <property type="term" value="F:metal ion binding"/>
    <property type="evidence" value="ECO:0007669"/>
    <property type="project" value="UniProtKB-KW"/>
</dbReference>
<dbReference type="InterPro" id="IPR037171">
    <property type="entry name" value="NagB/RpiA_transferase-like"/>
</dbReference>
<dbReference type="Gene3D" id="3.40.50.10420">
    <property type="entry name" value="NagB/RpiA/CoA transferase-like"/>
    <property type="match status" value="1"/>
</dbReference>
<evidence type="ECO:0000256" key="5">
    <source>
        <dbReference type="RuleBase" id="RU361279"/>
    </source>
</evidence>
<evidence type="ECO:0000313" key="7">
    <source>
        <dbReference type="Proteomes" id="UP000000333"/>
    </source>
</evidence>
<keyword evidence="5" id="KW-0460">Magnesium</keyword>